<evidence type="ECO:0000313" key="4">
    <source>
        <dbReference type="Proteomes" id="UP000321491"/>
    </source>
</evidence>
<dbReference type="InterPro" id="IPR050553">
    <property type="entry name" value="Thioredoxin_ResA/DsbE_sf"/>
</dbReference>
<organism evidence="3 4">
    <name type="scientific">Cerasibacillus quisquiliarum</name>
    <dbReference type="NCBI Taxonomy" id="227865"/>
    <lineage>
        <taxon>Bacteria</taxon>
        <taxon>Bacillati</taxon>
        <taxon>Bacillota</taxon>
        <taxon>Bacilli</taxon>
        <taxon>Bacillales</taxon>
        <taxon>Bacillaceae</taxon>
        <taxon>Cerasibacillus</taxon>
    </lineage>
</organism>
<dbReference type="CDD" id="cd02966">
    <property type="entry name" value="TlpA_like_family"/>
    <property type="match status" value="1"/>
</dbReference>
<name>A0A511UXP2_9BACI</name>
<dbReference type="Gene3D" id="3.40.30.10">
    <property type="entry name" value="Glutaredoxin"/>
    <property type="match status" value="1"/>
</dbReference>
<evidence type="ECO:0000256" key="1">
    <source>
        <dbReference type="ARBA" id="ARBA00023157"/>
    </source>
</evidence>
<dbReference type="PROSITE" id="PS51352">
    <property type="entry name" value="THIOREDOXIN_2"/>
    <property type="match status" value="1"/>
</dbReference>
<reference evidence="3 4" key="1">
    <citation type="submission" date="2019-07" db="EMBL/GenBank/DDBJ databases">
        <title>Whole genome shotgun sequence of Cerasibacillus quisquiliarum NBRC 102429.</title>
        <authorList>
            <person name="Hosoyama A."/>
            <person name="Uohara A."/>
            <person name="Ohji S."/>
            <person name="Ichikawa N."/>
        </authorList>
    </citation>
    <scope>NUCLEOTIDE SEQUENCE [LARGE SCALE GENOMIC DNA]</scope>
    <source>
        <strain evidence="3 4">NBRC 102429</strain>
    </source>
</reference>
<dbReference type="SUPFAM" id="SSF52833">
    <property type="entry name" value="Thioredoxin-like"/>
    <property type="match status" value="1"/>
</dbReference>
<keyword evidence="4" id="KW-1185">Reference proteome</keyword>
<dbReference type="InterPro" id="IPR017937">
    <property type="entry name" value="Thioredoxin_CS"/>
</dbReference>
<comment type="caution">
    <text evidence="3">The sequence shown here is derived from an EMBL/GenBank/DDBJ whole genome shotgun (WGS) entry which is preliminary data.</text>
</comment>
<keyword evidence="1" id="KW-1015">Disulfide bond</keyword>
<dbReference type="GO" id="GO:0016209">
    <property type="term" value="F:antioxidant activity"/>
    <property type="evidence" value="ECO:0007669"/>
    <property type="project" value="InterPro"/>
</dbReference>
<dbReference type="InterPro" id="IPR013766">
    <property type="entry name" value="Thioredoxin_domain"/>
</dbReference>
<proteinExistence type="predicted"/>
<evidence type="ECO:0000313" key="3">
    <source>
        <dbReference type="EMBL" id="GEN30528.1"/>
    </source>
</evidence>
<dbReference type="Pfam" id="PF00578">
    <property type="entry name" value="AhpC-TSA"/>
    <property type="match status" value="1"/>
</dbReference>
<dbReference type="AlphaFoldDB" id="A0A511UXP2"/>
<dbReference type="EMBL" id="BJXW01000008">
    <property type="protein sequence ID" value="GEN30528.1"/>
    <property type="molecule type" value="Genomic_DNA"/>
</dbReference>
<evidence type="ECO:0000259" key="2">
    <source>
        <dbReference type="PROSITE" id="PS51352"/>
    </source>
</evidence>
<dbReference type="OrthoDB" id="25753at2"/>
<sequence length="189" mass="21117">MNKRIFGVILLLVLGGIFAYNAFIKNDDPTSSNNQMDQGGVIMPEEAAGIAVGEQAPDFELSTLEGEKIRLSDLEGQKVILNFWASWCPPCKKEMPEMQSFYEAYHEEIVILAVNTAEKNPDNAKKFVEENGFTFPILIDDDSKIGGDIYKALALPTTYFIGTDGKIQLERKIGPMTFDEMVDIKNKLK</sequence>
<dbReference type="InterPro" id="IPR036249">
    <property type="entry name" value="Thioredoxin-like_sf"/>
</dbReference>
<dbReference type="Proteomes" id="UP000321491">
    <property type="component" value="Unassembled WGS sequence"/>
</dbReference>
<dbReference type="InterPro" id="IPR000866">
    <property type="entry name" value="AhpC/TSA"/>
</dbReference>
<dbReference type="PANTHER" id="PTHR42852:SF1">
    <property type="entry name" value="THIOREDOXIN-LIKE PROTEIN YNEN"/>
    <property type="match status" value="1"/>
</dbReference>
<accession>A0A511UXP2</accession>
<dbReference type="RefSeq" id="WP_146935863.1">
    <property type="nucleotide sequence ID" value="NZ_BJXW01000008.1"/>
</dbReference>
<dbReference type="GO" id="GO:0016491">
    <property type="term" value="F:oxidoreductase activity"/>
    <property type="evidence" value="ECO:0007669"/>
    <property type="project" value="InterPro"/>
</dbReference>
<protein>
    <submittedName>
        <fullName evidence="3">Thiol:disulfide interchange protein tlpA</fullName>
    </submittedName>
</protein>
<feature type="domain" description="Thioredoxin" evidence="2">
    <location>
        <begin position="50"/>
        <end position="189"/>
    </location>
</feature>
<dbReference type="PANTHER" id="PTHR42852">
    <property type="entry name" value="THIOL:DISULFIDE INTERCHANGE PROTEIN DSBE"/>
    <property type="match status" value="1"/>
</dbReference>
<gene>
    <name evidence="3" type="ORF">CQU01_07660</name>
</gene>
<dbReference type="PROSITE" id="PS00194">
    <property type="entry name" value="THIOREDOXIN_1"/>
    <property type="match status" value="1"/>
</dbReference>